<organism evidence="3 4">
    <name type="scientific">Prevotella disiens</name>
    <dbReference type="NCBI Taxonomy" id="28130"/>
    <lineage>
        <taxon>Bacteria</taxon>
        <taxon>Pseudomonadati</taxon>
        <taxon>Bacteroidota</taxon>
        <taxon>Bacteroidia</taxon>
        <taxon>Bacteroidales</taxon>
        <taxon>Prevotellaceae</taxon>
        <taxon>Prevotella</taxon>
    </lineage>
</organism>
<proteinExistence type="predicted"/>
<dbReference type="InterPro" id="IPR050708">
    <property type="entry name" value="T6SS_VgrG/RHS"/>
</dbReference>
<gene>
    <name evidence="3" type="primary">wapA_9</name>
    <name evidence="3" type="ORF">NCTC11157_02215</name>
</gene>
<keyword evidence="1" id="KW-0677">Repeat</keyword>
<dbReference type="Pfam" id="PF25023">
    <property type="entry name" value="TEN_YD-shell"/>
    <property type="match status" value="1"/>
</dbReference>
<evidence type="ECO:0000256" key="1">
    <source>
        <dbReference type="ARBA" id="ARBA00022737"/>
    </source>
</evidence>
<reference evidence="3 4" key="1">
    <citation type="submission" date="2018-06" db="EMBL/GenBank/DDBJ databases">
        <authorList>
            <consortium name="Pathogen Informatics"/>
            <person name="Doyle S."/>
        </authorList>
    </citation>
    <scope>NUCLEOTIDE SEQUENCE [LARGE SCALE GENOMIC DNA]</scope>
    <source>
        <strain evidence="3 4">NCTC11157</strain>
    </source>
</reference>
<dbReference type="NCBIfam" id="TIGR03696">
    <property type="entry name" value="Rhs_assc_core"/>
    <property type="match status" value="1"/>
</dbReference>
<dbReference type="PANTHER" id="PTHR32305:SF15">
    <property type="entry name" value="PROTEIN RHSA-RELATED"/>
    <property type="match status" value="1"/>
</dbReference>
<dbReference type="Proteomes" id="UP000254072">
    <property type="component" value="Unassembled WGS sequence"/>
</dbReference>
<dbReference type="EMBL" id="UGTL01000002">
    <property type="protein sequence ID" value="SUB97431.1"/>
    <property type="molecule type" value="Genomic_DNA"/>
</dbReference>
<dbReference type="Gene3D" id="2.180.10.10">
    <property type="entry name" value="RHS repeat-associated core"/>
    <property type="match status" value="1"/>
</dbReference>
<feature type="domain" description="Teneurin-like YD-shell" evidence="2">
    <location>
        <begin position="73"/>
        <end position="159"/>
    </location>
</feature>
<dbReference type="PANTHER" id="PTHR32305">
    <property type="match status" value="1"/>
</dbReference>
<dbReference type="AlphaFoldDB" id="A0A379EF67"/>
<dbReference type="InterPro" id="IPR056823">
    <property type="entry name" value="TEN-like_YD-shell"/>
</dbReference>
<name>A0A379EF67_9BACT</name>
<protein>
    <submittedName>
        <fullName evidence="3">Cell wall-associated polypeptide CWBP200</fullName>
    </submittedName>
</protein>
<evidence type="ECO:0000259" key="2">
    <source>
        <dbReference type="Pfam" id="PF25023"/>
    </source>
</evidence>
<dbReference type="InterPro" id="IPR022385">
    <property type="entry name" value="Rhs_assc_core"/>
</dbReference>
<evidence type="ECO:0000313" key="3">
    <source>
        <dbReference type="EMBL" id="SUB97431.1"/>
    </source>
</evidence>
<sequence>MTINYKDKYAQQLQSIKDNYKTFDLPYSGKDNNDYVSGQGFCCNDGTPEAAQARAMARASIDGNFKPNEEYEKMQFYYHSDHLGSSSYITNLDGEVAQHIEYVPFGEVFIEERNNTWNTPYLFNAKEFDEETGMYYYGARYYEPRLSLWMTVDPKMEKYQNVSAYVYCLNNPLKIIDPDGKDIVFLLDREAANGFGHAAVLIGNETSGWKYVSINGTGGGNPWGKNRNPDSGTPIVDSNGKVVTDLKKAVLTANSINSYLKEHHSYDDYTRIATSTAEV</sequence>
<evidence type="ECO:0000313" key="4">
    <source>
        <dbReference type="Proteomes" id="UP000254072"/>
    </source>
</evidence>
<accession>A0A379EF67</accession>